<dbReference type="GO" id="GO:0016614">
    <property type="term" value="F:oxidoreductase activity, acting on CH-OH group of donors"/>
    <property type="evidence" value="ECO:0007669"/>
    <property type="project" value="InterPro"/>
</dbReference>
<feature type="domain" description="Glucose-methanol-choline oxidoreductase N-terminal" evidence="8">
    <location>
        <begin position="117"/>
        <end position="140"/>
    </location>
</feature>
<dbReference type="InterPro" id="IPR036188">
    <property type="entry name" value="FAD/NAD-bd_sf"/>
</dbReference>
<evidence type="ECO:0000259" key="8">
    <source>
        <dbReference type="PROSITE" id="PS00623"/>
    </source>
</evidence>
<dbReference type="AlphaFoldDB" id="A0A1Y2GM61"/>
<feature type="active site" description="Proton acceptor" evidence="5">
    <location>
        <position position="621"/>
    </location>
</feature>
<dbReference type="GO" id="GO:0050660">
    <property type="term" value="F:flavin adenine dinucleotide binding"/>
    <property type="evidence" value="ECO:0007669"/>
    <property type="project" value="InterPro"/>
</dbReference>
<proteinExistence type="inferred from homology"/>
<feature type="binding site" evidence="6">
    <location>
        <position position="273"/>
    </location>
    <ligand>
        <name>FAD</name>
        <dbReference type="ChEBI" id="CHEBI:57692"/>
    </ligand>
</feature>
<dbReference type="EMBL" id="MCFF01000020">
    <property type="protein sequence ID" value="ORZ15002.1"/>
    <property type="molecule type" value="Genomic_DNA"/>
</dbReference>
<comment type="similarity">
    <text evidence="2 7">Belongs to the GMC oxidoreductase family.</text>
</comment>
<dbReference type="InterPro" id="IPR007867">
    <property type="entry name" value="GMC_OxRtase_C"/>
</dbReference>
<name>A0A1Y2GM61_9FUNG</name>
<comment type="caution">
    <text evidence="10">The sequence shown here is derived from an EMBL/GenBank/DDBJ whole genome shotgun (WGS) entry which is preliminary data.</text>
</comment>
<protein>
    <recommendedName>
        <fullName evidence="8 9">Glucose-methanol-choline oxidoreductase N-terminal domain-containing protein</fullName>
    </recommendedName>
</protein>
<dbReference type="SUPFAM" id="SSF54373">
    <property type="entry name" value="FAD-linked reductases, C-terminal domain"/>
    <property type="match status" value="2"/>
</dbReference>
<keyword evidence="3 7" id="KW-0285">Flavoprotein</keyword>
<gene>
    <name evidence="10" type="ORF">BCR41DRAFT_337087</name>
</gene>
<dbReference type="InterPro" id="IPR000172">
    <property type="entry name" value="GMC_OxRdtase_N"/>
</dbReference>
<evidence type="ECO:0000256" key="1">
    <source>
        <dbReference type="ARBA" id="ARBA00001974"/>
    </source>
</evidence>
<evidence type="ECO:0000256" key="3">
    <source>
        <dbReference type="ARBA" id="ARBA00022630"/>
    </source>
</evidence>
<evidence type="ECO:0000313" key="10">
    <source>
        <dbReference type="EMBL" id="ORZ15002.1"/>
    </source>
</evidence>
<dbReference type="RefSeq" id="XP_021881134.1">
    <property type="nucleotide sequence ID" value="XM_022022055.1"/>
</dbReference>
<sequence>MSADELKKTVLRLNRLSQIVKFHPKKGKSPWNHATDSTKRYDYIIIGGGAAGCVIANRLAEDPEVNVLVLEAGYSDDIFSSRTPGLAFATFKTPCDWGYRTVPQEHAGGRSLLQPRGKMLGGSSSINAMIYHRGVASDFDHWEELGNPGWSYKDVLPYFRKSERFNASDSTSQLHNDFTTYEPEYHGTDGLWQVSNISMFKVSEKFLRAGEAEGISLNKDLNGTSPLGANKAQTFIRKDGVRSSLARAFLREDVVPGGKNGRGTIRVIFGAHVNRILVKTDKENDGAKVATGVEFMDHNNILRRVEASREVLLSAGTYASPQILIASGIGPAPQASIPHIHTLPGVGANLQDHLFLPLVYKVNRKCATIQGNMDPWKAFKEILKYTIKGTGTMTSNLAEALIFMRLEDMSPEFVTREKANGTYIERASGPTAPHVEFIIIPGYARAQGEAMAPDKENYITLSVALLNPGSVGSIKVVTRQAEEKNCSTECTNEKASSSQSQSRIVTEPVIDPNYLADPFDVRVFAESLRFLRKIGRRLGQDPEVEAVEVYPGEAKVPDDDEEALQKYARENTETVYHPVSTCKMGPPTDPMAVVDPELKVYGINHLRVIDASVFPKIVAGHTCPPTVMIAEKACDLIKVDWKSSAPPSYVSTDV</sequence>
<accession>A0A1Y2GM61</accession>
<dbReference type="Gene3D" id="3.50.50.60">
    <property type="entry name" value="FAD/NAD(P)-binding domain"/>
    <property type="match status" value="1"/>
</dbReference>
<dbReference type="Pfam" id="PF00732">
    <property type="entry name" value="GMC_oxred_N"/>
    <property type="match status" value="1"/>
</dbReference>
<evidence type="ECO:0000259" key="9">
    <source>
        <dbReference type="PROSITE" id="PS00624"/>
    </source>
</evidence>
<evidence type="ECO:0000256" key="5">
    <source>
        <dbReference type="PIRSR" id="PIRSR000137-1"/>
    </source>
</evidence>
<evidence type="ECO:0000313" key="11">
    <source>
        <dbReference type="Proteomes" id="UP000193648"/>
    </source>
</evidence>
<comment type="cofactor">
    <cofactor evidence="1 6">
        <name>FAD</name>
        <dbReference type="ChEBI" id="CHEBI:57692"/>
    </cofactor>
</comment>
<dbReference type="InterPro" id="IPR012132">
    <property type="entry name" value="GMC_OxRdtase"/>
</dbReference>
<evidence type="ECO:0000256" key="4">
    <source>
        <dbReference type="ARBA" id="ARBA00022827"/>
    </source>
</evidence>
<dbReference type="Gene3D" id="3.30.560.10">
    <property type="entry name" value="Glucose Oxidase, domain 3"/>
    <property type="match status" value="1"/>
</dbReference>
<organism evidence="10 11">
    <name type="scientific">Lobosporangium transversale</name>
    <dbReference type="NCBI Taxonomy" id="64571"/>
    <lineage>
        <taxon>Eukaryota</taxon>
        <taxon>Fungi</taxon>
        <taxon>Fungi incertae sedis</taxon>
        <taxon>Mucoromycota</taxon>
        <taxon>Mortierellomycotina</taxon>
        <taxon>Mortierellomycetes</taxon>
        <taxon>Mortierellales</taxon>
        <taxon>Mortierellaceae</taxon>
        <taxon>Lobosporangium</taxon>
    </lineage>
</organism>
<dbReference type="PANTHER" id="PTHR11552">
    <property type="entry name" value="GLUCOSE-METHANOL-CHOLINE GMC OXIDOREDUCTASE"/>
    <property type="match status" value="1"/>
</dbReference>
<keyword evidence="11" id="KW-1185">Reference proteome</keyword>
<feature type="active site" description="Proton donor" evidence="5">
    <location>
        <position position="577"/>
    </location>
</feature>
<dbReference type="OrthoDB" id="269227at2759"/>
<evidence type="ECO:0000256" key="7">
    <source>
        <dbReference type="RuleBase" id="RU003968"/>
    </source>
</evidence>
<dbReference type="Proteomes" id="UP000193648">
    <property type="component" value="Unassembled WGS sequence"/>
</dbReference>
<dbReference type="STRING" id="64571.A0A1Y2GM61"/>
<evidence type="ECO:0000256" key="6">
    <source>
        <dbReference type="PIRSR" id="PIRSR000137-2"/>
    </source>
</evidence>
<dbReference type="PROSITE" id="PS00623">
    <property type="entry name" value="GMC_OXRED_1"/>
    <property type="match status" value="1"/>
</dbReference>
<keyword evidence="4 6" id="KW-0274">FAD</keyword>
<dbReference type="GeneID" id="33563899"/>
<dbReference type="Pfam" id="PF05199">
    <property type="entry name" value="GMC_oxred_C"/>
    <property type="match status" value="1"/>
</dbReference>
<reference evidence="10 11" key="1">
    <citation type="submission" date="2016-07" db="EMBL/GenBank/DDBJ databases">
        <title>Pervasive Adenine N6-methylation of Active Genes in Fungi.</title>
        <authorList>
            <consortium name="DOE Joint Genome Institute"/>
            <person name="Mondo S.J."/>
            <person name="Dannebaum R.O."/>
            <person name="Kuo R.C."/>
            <person name="Labutti K."/>
            <person name="Haridas S."/>
            <person name="Kuo A."/>
            <person name="Salamov A."/>
            <person name="Ahrendt S.R."/>
            <person name="Lipzen A."/>
            <person name="Sullivan W."/>
            <person name="Andreopoulos W.B."/>
            <person name="Clum A."/>
            <person name="Lindquist E."/>
            <person name="Daum C."/>
            <person name="Ramamoorthy G.K."/>
            <person name="Gryganskyi A."/>
            <person name="Culley D."/>
            <person name="Magnuson J.K."/>
            <person name="James T.Y."/>
            <person name="O'Malley M.A."/>
            <person name="Stajich J.E."/>
            <person name="Spatafora J.W."/>
            <person name="Visel A."/>
            <person name="Grigoriev I.V."/>
        </authorList>
    </citation>
    <scope>NUCLEOTIDE SEQUENCE [LARGE SCALE GENOMIC DNA]</scope>
    <source>
        <strain evidence="10 11">NRRL 3116</strain>
    </source>
</reference>
<evidence type="ECO:0000256" key="2">
    <source>
        <dbReference type="ARBA" id="ARBA00010790"/>
    </source>
</evidence>
<feature type="domain" description="Glucose-methanol-choline oxidoreductase N-terminal" evidence="9">
    <location>
        <begin position="316"/>
        <end position="330"/>
    </location>
</feature>
<dbReference type="PIRSF" id="PIRSF000137">
    <property type="entry name" value="Alcohol_oxidase"/>
    <property type="match status" value="1"/>
</dbReference>
<dbReference type="SUPFAM" id="SSF51905">
    <property type="entry name" value="FAD/NAD(P)-binding domain"/>
    <property type="match status" value="1"/>
</dbReference>
<dbReference type="PROSITE" id="PS00624">
    <property type="entry name" value="GMC_OXRED_2"/>
    <property type="match status" value="1"/>
</dbReference>
<dbReference type="InParanoid" id="A0A1Y2GM61"/>
<dbReference type="PANTHER" id="PTHR11552:SF147">
    <property type="entry name" value="CHOLINE DEHYDROGENASE, MITOCHONDRIAL"/>
    <property type="match status" value="1"/>
</dbReference>